<keyword evidence="5" id="KW-1185">Reference proteome</keyword>
<evidence type="ECO:0000313" key="5">
    <source>
        <dbReference type="Proteomes" id="UP001432027"/>
    </source>
</evidence>
<feature type="non-terminal residue" evidence="4">
    <location>
        <position position="1"/>
    </location>
</feature>
<dbReference type="AlphaFoldDB" id="A0AAV5UJE5"/>
<evidence type="ECO:0000256" key="2">
    <source>
        <dbReference type="ARBA" id="ARBA00023136"/>
    </source>
</evidence>
<dbReference type="PROSITE" id="PS00236">
    <property type="entry name" value="NEUROTR_ION_CHANNEL"/>
    <property type="match status" value="1"/>
</dbReference>
<dbReference type="InterPro" id="IPR036734">
    <property type="entry name" value="Neur_chan_lig-bd_sf"/>
</dbReference>
<accession>A0AAV5UJE5</accession>
<evidence type="ECO:0000313" key="4">
    <source>
        <dbReference type="EMBL" id="GMT06591.1"/>
    </source>
</evidence>
<dbReference type="CDD" id="cd18989">
    <property type="entry name" value="LGIC_ECD_cation"/>
    <property type="match status" value="1"/>
</dbReference>
<dbReference type="InterPro" id="IPR006201">
    <property type="entry name" value="Neur_channel"/>
</dbReference>
<dbReference type="GO" id="GO:0004888">
    <property type="term" value="F:transmembrane signaling receptor activity"/>
    <property type="evidence" value="ECO:0007669"/>
    <property type="project" value="InterPro"/>
</dbReference>
<sequence length="138" mass="16331">EPTFLSISFSSFCLFQVEQTKEIIDYSAEFRIEWVDPGLRWDTSRFNRSYVKLKERRIWTPQLSIPMSVSINYGVDPDNRYLVVLYNGTVIQSFNGVFATQCKLEVYEFPFDRQRCQINIGPWFHTINELDIDRVAVE</sequence>
<keyword evidence="2" id="KW-0472">Membrane</keyword>
<gene>
    <name evidence="4" type="ORF">PENTCL1PPCAC_28765</name>
</gene>
<name>A0AAV5UJE5_9BILA</name>
<comment type="subcellular location">
    <subcellularLocation>
        <location evidence="1">Membrane</location>
        <topology evidence="1">Multi-pass membrane protein</topology>
    </subcellularLocation>
</comment>
<dbReference type="GO" id="GO:0005230">
    <property type="term" value="F:extracellular ligand-gated monoatomic ion channel activity"/>
    <property type="evidence" value="ECO:0007669"/>
    <property type="project" value="InterPro"/>
</dbReference>
<evidence type="ECO:0000256" key="1">
    <source>
        <dbReference type="ARBA" id="ARBA00004141"/>
    </source>
</evidence>
<dbReference type="GO" id="GO:0016020">
    <property type="term" value="C:membrane"/>
    <property type="evidence" value="ECO:0007669"/>
    <property type="project" value="UniProtKB-SubCell"/>
</dbReference>
<dbReference type="Proteomes" id="UP001432027">
    <property type="component" value="Unassembled WGS sequence"/>
</dbReference>
<evidence type="ECO:0000259" key="3">
    <source>
        <dbReference type="Pfam" id="PF02931"/>
    </source>
</evidence>
<organism evidence="4 5">
    <name type="scientific">Pristionchus entomophagus</name>
    <dbReference type="NCBI Taxonomy" id="358040"/>
    <lineage>
        <taxon>Eukaryota</taxon>
        <taxon>Metazoa</taxon>
        <taxon>Ecdysozoa</taxon>
        <taxon>Nematoda</taxon>
        <taxon>Chromadorea</taxon>
        <taxon>Rhabditida</taxon>
        <taxon>Rhabditina</taxon>
        <taxon>Diplogasteromorpha</taxon>
        <taxon>Diplogasteroidea</taxon>
        <taxon>Neodiplogasteridae</taxon>
        <taxon>Pristionchus</taxon>
    </lineage>
</organism>
<dbReference type="Pfam" id="PF02931">
    <property type="entry name" value="Neur_chan_LBD"/>
    <property type="match status" value="1"/>
</dbReference>
<dbReference type="PANTHER" id="PTHR18945">
    <property type="entry name" value="NEUROTRANSMITTER GATED ION CHANNEL"/>
    <property type="match status" value="1"/>
</dbReference>
<feature type="domain" description="Neurotransmitter-gated ion-channel ligand-binding" evidence="3">
    <location>
        <begin position="6"/>
        <end position="132"/>
    </location>
</feature>
<dbReference type="EMBL" id="BTSX01000006">
    <property type="protein sequence ID" value="GMT06591.1"/>
    <property type="molecule type" value="Genomic_DNA"/>
</dbReference>
<comment type="caution">
    <text evidence="4">The sequence shown here is derived from an EMBL/GenBank/DDBJ whole genome shotgun (WGS) entry which is preliminary data.</text>
</comment>
<dbReference type="Gene3D" id="2.70.170.10">
    <property type="entry name" value="Neurotransmitter-gated ion-channel ligand-binding domain"/>
    <property type="match status" value="1"/>
</dbReference>
<reference evidence="4" key="1">
    <citation type="submission" date="2023-10" db="EMBL/GenBank/DDBJ databases">
        <title>Genome assembly of Pristionchus species.</title>
        <authorList>
            <person name="Yoshida K."/>
            <person name="Sommer R.J."/>
        </authorList>
    </citation>
    <scope>NUCLEOTIDE SEQUENCE</scope>
    <source>
        <strain evidence="4">RS0144</strain>
    </source>
</reference>
<protein>
    <recommendedName>
        <fullName evidence="3">Neurotransmitter-gated ion-channel ligand-binding domain-containing protein</fullName>
    </recommendedName>
</protein>
<dbReference type="InterPro" id="IPR006202">
    <property type="entry name" value="Neur_chan_lig-bd"/>
</dbReference>
<proteinExistence type="predicted"/>
<dbReference type="SUPFAM" id="SSF63712">
    <property type="entry name" value="Nicotinic receptor ligand binding domain-like"/>
    <property type="match status" value="1"/>
</dbReference>
<dbReference type="InterPro" id="IPR018000">
    <property type="entry name" value="Neurotransmitter_ion_chnl_CS"/>
</dbReference>
<feature type="non-terminal residue" evidence="4">
    <location>
        <position position="138"/>
    </location>
</feature>